<proteinExistence type="predicted"/>
<keyword evidence="4" id="KW-1185">Reference proteome</keyword>
<comment type="caution">
    <text evidence="3">The sequence shown here is derived from an EMBL/GenBank/DDBJ whole genome shotgun (WGS) entry which is preliminary data.</text>
</comment>
<evidence type="ECO:0008006" key="5">
    <source>
        <dbReference type="Google" id="ProtNLM"/>
    </source>
</evidence>
<name>A0ABV9NNN6_9GAMM</name>
<dbReference type="EMBL" id="JBHSGG010000043">
    <property type="protein sequence ID" value="MFC4729415.1"/>
    <property type="molecule type" value="Genomic_DNA"/>
</dbReference>
<accession>A0ABV9NNN6</accession>
<protein>
    <recommendedName>
        <fullName evidence="5">PepSY domain-containing protein</fullName>
    </recommendedName>
</protein>
<evidence type="ECO:0000256" key="2">
    <source>
        <dbReference type="SAM" id="SignalP"/>
    </source>
</evidence>
<feature type="region of interest" description="Disordered" evidence="1">
    <location>
        <begin position="28"/>
        <end position="64"/>
    </location>
</feature>
<dbReference type="RefSeq" id="WP_377005484.1">
    <property type="nucleotide sequence ID" value="NZ_JBHSGG010000043.1"/>
</dbReference>
<evidence type="ECO:0000256" key="1">
    <source>
        <dbReference type="SAM" id="MobiDB-lite"/>
    </source>
</evidence>
<sequence length="129" mass="12797">MTHTILKAAALSAAIAFAGFAHAQSAVDQVPPPVDTTPPTDPIDATSANPADPVADPAAAAASGPVVAGEAELETALNAAGYTNVSGLEQNGTIWNGEAVNPQGARVALRIDAQAGTVQEAALDTEEAE</sequence>
<reference evidence="4" key="1">
    <citation type="journal article" date="2019" name="Int. J. Syst. Evol. Microbiol.">
        <title>The Global Catalogue of Microorganisms (GCM) 10K type strain sequencing project: providing services to taxonomists for standard genome sequencing and annotation.</title>
        <authorList>
            <consortium name="The Broad Institute Genomics Platform"/>
            <consortium name="The Broad Institute Genome Sequencing Center for Infectious Disease"/>
            <person name="Wu L."/>
            <person name="Ma J."/>
        </authorList>
    </citation>
    <scope>NUCLEOTIDE SEQUENCE [LARGE SCALE GENOMIC DNA]</scope>
    <source>
        <strain evidence="4">CGMCC 1.13574</strain>
    </source>
</reference>
<evidence type="ECO:0000313" key="3">
    <source>
        <dbReference type="EMBL" id="MFC4729415.1"/>
    </source>
</evidence>
<feature type="chain" id="PRO_5046949924" description="PepSY domain-containing protein" evidence="2">
    <location>
        <begin position="24"/>
        <end position="129"/>
    </location>
</feature>
<feature type="signal peptide" evidence="2">
    <location>
        <begin position="1"/>
        <end position="23"/>
    </location>
</feature>
<evidence type="ECO:0000313" key="4">
    <source>
        <dbReference type="Proteomes" id="UP001595892"/>
    </source>
</evidence>
<dbReference type="Proteomes" id="UP001595892">
    <property type="component" value="Unassembled WGS sequence"/>
</dbReference>
<gene>
    <name evidence="3" type="ORF">ACFO3Q_14690</name>
</gene>
<organism evidence="3 4">
    <name type="scientific">Coralloluteibacterium thermophilum</name>
    <dbReference type="NCBI Taxonomy" id="2707049"/>
    <lineage>
        <taxon>Bacteria</taxon>
        <taxon>Pseudomonadati</taxon>
        <taxon>Pseudomonadota</taxon>
        <taxon>Gammaproteobacteria</taxon>
        <taxon>Lysobacterales</taxon>
        <taxon>Lysobacteraceae</taxon>
        <taxon>Coralloluteibacterium</taxon>
    </lineage>
</organism>
<keyword evidence="2" id="KW-0732">Signal</keyword>
<feature type="compositionally biased region" description="Low complexity" evidence="1">
    <location>
        <begin position="47"/>
        <end position="64"/>
    </location>
</feature>
<feature type="compositionally biased region" description="Pro residues" evidence="1">
    <location>
        <begin position="30"/>
        <end position="41"/>
    </location>
</feature>